<evidence type="ECO:0000313" key="1">
    <source>
        <dbReference type="EnsemblPlants" id="MELO3C026348.2.1"/>
    </source>
</evidence>
<dbReference type="Gramene" id="MELO3C026348.2.1">
    <property type="protein sequence ID" value="MELO3C026348.2.1"/>
    <property type="gene ID" value="MELO3C026348.2"/>
</dbReference>
<protein>
    <submittedName>
        <fullName evidence="1">Uncharacterized protein</fullName>
    </submittedName>
</protein>
<proteinExistence type="predicted"/>
<reference evidence="1" key="1">
    <citation type="submission" date="2023-03" db="UniProtKB">
        <authorList>
            <consortium name="EnsemblPlants"/>
        </authorList>
    </citation>
    <scope>IDENTIFICATION</scope>
</reference>
<name>A0A9I9E077_CUCME</name>
<accession>A0A9I9E077</accession>
<dbReference type="EnsemblPlants" id="MELO3C026348.2.1">
    <property type="protein sequence ID" value="MELO3C026348.2.1"/>
    <property type="gene ID" value="MELO3C026348.2"/>
</dbReference>
<organism evidence="1">
    <name type="scientific">Cucumis melo</name>
    <name type="common">Muskmelon</name>
    <dbReference type="NCBI Taxonomy" id="3656"/>
    <lineage>
        <taxon>Eukaryota</taxon>
        <taxon>Viridiplantae</taxon>
        <taxon>Streptophyta</taxon>
        <taxon>Embryophyta</taxon>
        <taxon>Tracheophyta</taxon>
        <taxon>Spermatophyta</taxon>
        <taxon>Magnoliopsida</taxon>
        <taxon>eudicotyledons</taxon>
        <taxon>Gunneridae</taxon>
        <taxon>Pentapetalae</taxon>
        <taxon>rosids</taxon>
        <taxon>fabids</taxon>
        <taxon>Cucurbitales</taxon>
        <taxon>Cucurbitaceae</taxon>
        <taxon>Benincaseae</taxon>
        <taxon>Cucumis</taxon>
    </lineage>
</organism>
<sequence>MREEASTTNFVTESFDDGKNTCFGQGFTTTSYGEGKRERWRWWQSTGGRSRGLGFKEEDQ</sequence>
<dbReference type="AlphaFoldDB" id="A0A9I9E077"/>